<keyword evidence="1" id="KW-0812">Transmembrane</keyword>
<dbReference type="EMBL" id="MK072137">
    <property type="protein sequence ID" value="AYV79249.1"/>
    <property type="molecule type" value="Genomic_DNA"/>
</dbReference>
<gene>
    <name evidence="2" type="ORF">Faunusvirus6_27</name>
</gene>
<feature type="transmembrane region" description="Helical" evidence="1">
    <location>
        <begin position="20"/>
        <end position="37"/>
    </location>
</feature>
<name>A0A3G5A172_9VIRU</name>
<reference evidence="2" key="1">
    <citation type="submission" date="2018-10" db="EMBL/GenBank/DDBJ databases">
        <title>Hidden diversity of soil giant viruses.</title>
        <authorList>
            <person name="Schulz F."/>
            <person name="Alteio L."/>
            <person name="Goudeau D."/>
            <person name="Ryan E.M."/>
            <person name="Malmstrom R.R."/>
            <person name="Blanchard J."/>
            <person name="Woyke T."/>
        </authorList>
    </citation>
    <scope>NUCLEOTIDE SEQUENCE</scope>
    <source>
        <strain evidence="2">FNV1</strain>
    </source>
</reference>
<evidence type="ECO:0000313" key="2">
    <source>
        <dbReference type="EMBL" id="AYV79249.1"/>
    </source>
</evidence>
<accession>A0A3G5A172</accession>
<organism evidence="2">
    <name type="scientific">Faunusvirus sp</name>
    <dbReference type="NCBI Taxonomy" id="2487766"/>
    <lineage>
        <taxon>Viruses</taxon>
        <taxon>Varidnaviria</taxon>
        <taxon>Bamfordvirae</taxon>
        <taxon>Nucleocytoviricota</taxon>
        <taxon>Megaviricetes</taxon>
        <taxon>Imitervirales</taxon>
        <taxon>Mimiviridae</taxon>
    </lineage>
</organism>
<proteinExistence type="predicted"/>
<keyword evidence="1" id="KW-1133">Transmembrane helix</keyword>
<protein>
    <submittedName>
        <fullName evidence="2">Uncharacterized protein</fullName>
    </submittedName>
</protein>
<keyword evidence="1" id="KW-0472">Membrane</keyword>
<sequence length="119" mass="14145">MWFYYMKKLTNRFIDIQCLYYILYINVNIMATLLMIWETSCGFLGFYGDTEDGLEQAVKRLNDRAKEFRKHKCEKELGTLSIVRIKKDQEYDFSQTNGKSEPWETVFMYGDDEVGSQSD</sequence>
<evidence type="ECO:0000256" key="1">
    <source>
        <dbReference type="SAM" id="Phobius"/>
    </source>
</evidence>